<feature type="transmembrane region" description="Helical" evidence="1">
    <location>
        <begin position="49"/>
        <end position="70"/>
    </location>
</feature>
<reference evidence="2 3" key="1">
    <citation type="submission" date="2019-08" db="EMBL/GenBank/DDBJ databases">
        <title>Archaea genome.</title>
        <authorList>
            <person name="Kajale S."/>
            <person name="Shouche Y."/>
            <person name="Deshpande N."/>
            <person name="Sharma A."/>
        </authorList>
    </citation>
    <scope>NUCLEOTIDE SEQUENCE [LARGE SCALE GENOMIC DNA]</scope>
    <source>
        <strain evidence="2 3">ESP3B_9</strain>
    </source>
</reference>
<feature type="transmembrane region" description="Helical" evidence="1">
    <location>
        <begin position="20"/>
        <end position="37"/>
    </location>
</feature>
<organism evidence="2 3">
    <name type="scientific">Natrialba swarupiae</name>
    <dbReference type="NCBI Taxonomy" id="2448032"/>
    <lineage>
        <taxon>Archaea</taxon>
        <taxon>Methanobacteriati</taxon>
        <taxon>Methanobacteriota</taxon>
        <taxon>Stenosarchaea group</taxon>
        <taxon>Halobacteria</taxon>
        <taxon>Halobacteriales</taxon>
        <taxon>Natrialbaceae</taxon>
        <taxon>Natrialba</taxon>
    </lineage>
</organism>
<evidence type="ECO:0000313" key="2">
    <source>
        <dbReference type="EMBL" id="TYT64003.1"/>
    </source>
</evidence>
<keyword evidence="1" id="KW-0812">Transmembrane</keyword>
<sequence>MIANLAAQFRDHPVATTLELGSVFVCFVLFVGVLALLTTGPPTGTGTPWLALVVVGASFVLFWTALVPLYERTVGWS</sequence>
<dbReference type="EMBL" id="VTAW01000001">
    <property type="protein sequence ID" value="TYT64003.1"/>
    <property type="molecule type" value="Genomic_DNA"/>
</dbReference>
<keyword evidence="1" id="KW-1133">Transmembrane helix</keyword>
<dbReference type="AlphaFoldDB" id="A0A5D5ASH5"/>
<evidence type="ECO:0000313" key="3">
    <source>
        <dbReference type="Proteomes" id="UP000324104"/>
    </source>
</evidence>
<proteinExistence type="predicted"/>
<gene>
    <name evidence="2" type="ORF">FYC77_02020</name>
</gene>
<dbReference type="RefSeq" id="WP_149079808.1">
    <property type="nucleotide sequence ID" value="NZ_VTAW01000001.1"/>
</dbReference>
<evidence type="ECO:0000256" key="1">
    <source>
        <dbReference type="SAM" id="Phobius"/>
    </source>
</evidence>
<protein>
    <submittedName>
        <fullName evidence="2">Uncharacterized protein</fullName>
    </submittedName>
</protein>
<accession>A0A5D5ASH5</accession>
<keyword evidence="1" id="KW-0472">Membrane</keyword>
<dbReference type="Proteomes" id="UP000324104">
    <property type="component" value="Unassembled WGS sequence"/>
</dbReference>
<comment type="caution">
    <text evidence="2">The sequence shown here is derived from an EMBL/GenBank/DDBJ whole genome shotgun (WGS) entry which is preliminary data.</text>
</comment>
<name>A0A5D5ASH5_9EURY</name>
<keyword evidence="3" id="KW-1185">Reference proteome</keyword>